<dbReference type="Gene3D" id="3.40.50.300">
    <property type="entry name" value="P-loop containing nucleotide triphosphate hydrolases"/>
    <property type="match status" value="1"/>
</dbReference>
<name>A0ABD8A9C9_9EURY</name>
<dbReference type="InterPro" id="IPR050319">
    <property type="entry name" value="ABC_transp_ATP-bind"/>
</dbReference>
<dbReference type="PROSITE" id="PS50893">
    <property type="entry name" value="ABC_TRANSPORTER_2"/>
    <property type="match status" value="1"/>
</dbReference>
<dbReference type="PANTHER" id="PTHR43776:SF7">
    <property type="entry name" value="D,D-DIPEPTIDE TRANSPORT ATP-BINDING PROTEIN DDPF-RELATED"/>
    <property type="match status" value="1"/>
</dbReference>
<dbReference type="InterPro" id="IPR027417">
    <property type="entry name" value="P-loop_NTPase"/>
</dbReference>
<dbReference type="Pfam" id="PF00005">
    <property type="entry name" value="ABC_tran"/>
    <property type="match status" value="1"/>
</dbReference>
<evidence type="ECO:0000256" key="4">
    <source>
        <dbReference type="ARBA" id="ARBA00022840"/>
    </source>
</evidence>
<gene>
    <name evidence="6" type="ORF">R6Y95_06990</name>
</gene>
<evidence type="ECO:0000259" key="5">
    <source>
        <dbReference type="PROSITE" id="PS50893"/>
    </source>
</evidence>
<dbReference type="SUPFAM" id="SSF52540">
    <property type="entry name" value="P-loop containing nucleoside triphosphate hydrolases"/>
    <property type="match status" value="1"/>
</dbReference>
<evidence type="ECO:0000313" key="6">
    <source>
        <dbReference type="EMBL" id="WOX55211.1"/>
    </source>
</evidence>
<dbReference type="InterPro" id="IPR003439">
    <property type="entry name" value="ABC_transporter-like_ATP-bd"/>
</dbReference>
<dbReference type="InterPro" id="IPR003593">
    <property type="entry name" value="AAA+_ATPase"/>
</dbReference>
<organism evidence="6 7">
    <name type="scientific">Methanoculleus palmolei</name>
    <dbReference type="NCBI Taxonomy" id="72612"/>
    <lineage>
        <taxon>Archaea</taxon>
        <taxon>Methanobacteriati</taxon>
        <taxon>Methanobacteriota</taxon>
        <taxon>Stenosarchaea group</taxon>
        <taxon>Methanomicrobia</taxon>
        <taxon>Methanomicrobiales</taxon>
        <taxon>Methanomicrobiaceae</taxon>
        <taxon>Methanoculleus</taxon>
    </lineage>
</organism>
<keyword evidence="3" id="KW-0547">Nucleotide-binding</keyword>
<evidence type="ECO:0000313" key="7">
    <source>
        <dbReference type="Proteomes" id="UP001626603"/>
    </source>
</evidence>
<dbReference type="PROSITE" id="PS00211">
    <property type="entry name" value="ABC_TRANSPORTER_1"/>
    <property type="match status" value="1"/>
</dbReference>
<dbReference type="GO" id="GO:0005524">
    <property type="term" value="F:ATP binding"/>
    <property type="evidence" value="ECO:0007669"/>
    <property type="project" value="UniProtKB-KW"/>
</dbReference>
<feature type="domain" description="ABC transporter" evidence="5">
    <location>
        <begin position="5"/>
        <end position="237"/>
    </location>
</feature>
<dbReference type="InterPro" id="IPR017871">
    <property type="entry name" value="ABC_transporter-like_CS"/>
</dbReference>
<dbReference type="GO" id="GO:0055085">
    <property type="term" value="P:transmembrane transport"/>
    <property type="evidence" value="ECO:0007669"/>
    <property type="project" value="UniProtKB-ARBA"/>
</dbReference>
<keyword evidence="2" id="KW-0813">Transport</keyword>
<keyword evidence="4 6" id="KW-0067">ATP-binding</keyword>
<sequence length="239" mass="26999">MQPLLRVERLHKTYGHGDIFRDVSFTLDAGETIGLFGMSGSGKSTLGRCLLLLERLSGGKVFFEEIEISRLRGRRLEAIRPGMQMIFQHPEVSLDPRMRLIESVTEPLVYHRGQEREEVFEELQPLVEAVGLRPDQFYSYPNQLSGGEIQRAMMVKIYSLSPKLIVADEPTSMLDMSVQAQVLSLMKDLQRKNNTASVFISHDPEVMRVMCDRVGVLSKGAFTLLDMDAFSGYADGLRQ</sequence>
<dbReference type="EMBL" id="CP137641">
    <property type="protein sequence ID" value="WOX55211.1"/>
    <property type="molecule type" value="Genomic_DNA"/>
</dbReference>
<dbReference type="SMART" id="SM00382">
    <property type="entry name" value="AAA"/>
    <property type="match status" value="1"/>
</dbReference>
<proteinExistence type="inferred from homology"/>
<dbReference type="AlphaFoldDB" id="A0ABD8A9C9"/>
<comment type="similarity">
    <text evidence="1">Belongs to the ABC transporter superfamily.</text>
</comment>
<dbReference type="CDD" id="cd03257">
    <property type="entry name" value="ABC_NikE_OppD_transporters"/>
    <property type="match status" value="1"/>
</dbReference>
<reference evidence="6 7" key="1">
    <citation type="submission" date="2023-10" db="EMBL/GenBank/DDBJ databases">
        <title>The complete genome sequence of Methanoculleus palmolei DSM 4273.</title>
        <authorList>
            <person name="Lai S.-J."/>
            <person name="You Y.-T."/>
            <person name="Chen S.-C."/>
        </authorList>
    </citation>
    <scope>NUCLEOTIDE SEQUENCE [LARGE SCALE GENOMIC DNA]</scope>
    <source>
        <strain evidence="6 7">DSM 4273</strain>
    </source>
</reference>
<dbReference type="PANTHER" id="PTHR43776">
    <property type="entry name" value="TRANSPORT ATP-BINDING PROTEIN"/>
    <property type="match status" value="1"/>
</dbReference>
<evidence type="ECO:0000256" key="2">
    <source>
        <dbReference type="ARBA" id="ARBA00022448"/>
    </source>
</evidence>
<protein>
    <submittedName>
        <fullName evidence="6">Dipeptide/oligopeptide/nickel ABC transporter ATP-binding protein</fullName>
    </submittedName>
</protein>
<dbReference type="Proteomes" id="UP001626603">
    <property type="component" value="Chromosome"/>
</dbReference>
<evidence type="ECO:0000256" key="1">
    <source>
        <dbReference type="ARBA" id="ARBA00005417"/>
    </source>
</evidence>
<keyword evidence="7" id="KW-1185">Reference proteome</keyword>
<evidence type="ECO:0000256" key="3">
    <source>
        <dbReference type="ARBA" id="ARBA00022741"/>
    </source>
</evidence>
<accession>A0ABD8A9C9</accession>